<dbReference type="EMBL" id="CAVMBE010000035">
    <property type="protein sequence ID" value="CAK4030206.1"/>
    <property type="molecule type" value="Genomic_DNA"/>
</dbReference>
<sequence length="283" mass="32457">MATASTRQPTPMPREASLLGLPRELRLQIYEEVFALDLEHAILDQWTDTHSAEKGFVSVPDLTSETLCIPWLCLKLTCRTIAFEIRARMRQNSFLEDAEKRTYTLDLEATRRGVALGTTTWRRLPCAPQQTEYLHAFYNASRGFQAWGDGGPHGITSGLYQTLNHFVHCGPRLDSRYLLPKPLHLKELRITIESRGVPDEEDEHAHYRLSERDTNPKTTLYSLGTIVGQIKRTGVLRGFMDRIVLACDEEQLVWYAEDAEGNGIPEHWNRYGFDWGMELYQTS</sequence>
<proteinExistence type="predicted"/>
<evidence type="ECO:0000313" key="1">
    <source>
        <dbReference type="EMBL" id="CAK4030206.1"/>
    </source>
</evidence>
<evidence type="ECO:0000313" key="2">
    <source>
        <dbReference type="Proteomes" id="UP001296104"/>
    </source>
</evidence>
<comment type="caution">
    <text evidence="1">The sequence shown here is derived from an EMBL/GenBank/DDBJ whole genome shotgun (WGS) entry which is preliminary data.</text>
</comment>
<accession>A0AAI8Z0K1</accession>
<dbReference type="AlphaFoldDB" id="A0AAI8Z0K1"/>
<keyword evidence="2" id="KW-1185">Reference proteome</keyword>
<reference evidence="1" key="1">
    <citation type="submission" date="2023-11" db="EMBL/GenBank/DDBJ databases">
        <authorList>
            <person name="Alioto T."/>
            <person name="Alioto T."/>
            <person name="Gomez Garrido J."/>
        </authorList>
    </citation>
    <scope>NUCLEOTIDE SEQUENCE</scope>
</reference>
<protein>
    <submittedName>
        <fullName evidence="1">Uncharacterized protein</fullName>
    </submittedName>
</protein>
<gene>
    <name evidence="1" type="ORF">LECACI_7A005427</name>
</gene>
<dbReference type="Proteomes" id="UP001296104">
    <property type="component" value="Unassembled WGS sequence"/>
</dbReference>
<name>A0AAI8Z0K1_9PEZI</name>
<organism evidence="1 2">
    <name type="scientific">Lecanosticta acicola</name>
    <dbReference type="NCBI Taxonomy" id="111012"/>
    <lineage>
        <taxon>Eukaryota</taxon>
        <taxon>Fungi</taxon>
        <taxon>Dikarya</taxon>
        <taxon>Ascomycota</taxon>
        <taxon>Pezizomycotina</taxon>
        <taxon>Dothideomycetes</taxon>
        <taxon>Dothideomycetidae</taxon>
        <taxon>Mycosphaerellales</taxon>
        <taxon>Mycosphaerellaceae</taxon>
        <taxon>Lecanosticta</taxon>
    </lineage>
</organism>